<dbReference type="GeneID" id="28852425"/>
<dbReference type="GO" id="GO:0001228">
    <property type="term" value="F:DNA-binding transcription activator activity, RNA polymerase II-specific"/>
    <property type="evidence" value="ECO:0007669"/>
    <property type="project" value="TreeGrafter"/>
</dbReference>
<dbReference type="PANTHER" id="PTHR47784:SF5">
    <property type="entry name" value="STEROL UPTAKE CONTROL PROTEIN 2"/>
    <property type="match status" value="1"/>
</dbReference>
<dbReference type="AlphaFoldDB" id="A0A179F3D3"/>
<dbReference type="InterPro" id="IPR001138">
    <property type="entry name" value="Zn2Cys6_DnaBD"/>
</dbReference>
<dbReference type="SUPFAM" id="SSF57701">
    <property type="entry name" value="Zn2/Cys6 DNA-binding domain"/>
    <property type="match status" value="1"/>
</dbReference>
<dbReference type="OrthoDB" id="4945922at2759"/>
<dbReference type="Proteomes" id="UP000078397">
    <property type="component" value="Unassembled WGS sequence"/>
</dbReference>
<accession>A0A179F3D3</accession>
<evidence type="ECO:0000259" key="3">
    <source>
        <dbReference type="PROSITE" id="PS50048"/>
    </source>
</evidence>
<dbReference type="PANTHER" id="PTHR47784">
    <property type="entry name" value="STEROL UPTAKE CONTROL PROTEIN 2"/>
    <property type="match status" value="1"/>
</dbReference>
<dbReference type="Gene3D" id="4.10.240.10">
    <property type="entry name" value="Zn(2)-C6 fungal-type DNA-binding domain"/>
    <property type="match status" value="1"/>
</dbReference>
<proteinExistence type="predicted"/>
<dbReference type="EMBL" id="LSBJ02000004">
    <property type="protein sequence ID" value="OAQ59880.1"/>
    <property type="molecule type" value="Genomic_DNA"/>
</dbReference>
<evidence type="ECO:0000313" key="5">
    <source>
        <dbReference type="Proteomes" id="UP000078397"/>
    </source>
</evidence>
<dbReference type="PROSITE" id="PS00463">
    <property type="entry name" value="ZN2_CY6_FUNGAL_1"/>
    <property type="match status" value="1"/>
</dbReference>
<keyword evidence="5" id="KW-1185">Reference proteome</keyword>
<feature type="domain" description="Zn(2)-C6 fungal-type" evidence="3">
    <location>
        <begin position="45"/>
        <end position="74"/>
    </location>
</feature>
<dbReference type="GO" id="GO:0008270">
    <property type="term" value="F:zinc ion binding"/>
    <property type="evidence" value="ECO:0007669"/>
    <property type="project" value="InterPro"/>
</dbReference>
<dbReference type="Pfam" id="PF00172">
    <property type="entry name" value="Zn_clus"/>
    <property type="match status" value="1"/>
</dbReference>
<feature type="region of interest" description="Disordered" evidence="2">
    <location>
        <begin position="1"/>
        <end position="39"/>
    </location>
</feature>
<protein>
    <submittedName>
        <fullName evidence="4">C6 transcription factor</fullName>
    </submittedName>
</protein>
<organism evidence="4 5">
    <name type="scientific">Pochonia chlamydosporia 170</name>
    <dbReference type="NCBI Taxonomy" id="1380566"/>
    <lineage>
        <taxon>Eukaryota</taxon>
        <taxon>Fungi</taxon>
        <taxon>Dikarya</taxon>
        <taxon>Ascomycota</taxon>
        <taxon>Pezizomycotina</taxon>
        <taxon>Sordariomycetes</taxon>
        <taxon>Hypocreomycetidae</taxon>
        <taxon>Hypocreales</taxon>
        <taxon>Clavicipitaceae</taxon>
        <taxon>Pochonia</taxon>
    </lineage>
</organism>
<reference evidence="4 5" key="1">
    <citation type="journal article" date="2016" name="PLoS Pathog.">
        <title>Biosynthesis of antibiotic leucinostatins in bio-control fungus Purpureocillium lilacinum and their inhibition on phytophthora revealed by genome mining.</title>
        <authorList>
            <person name="Wang G."/>
            <person name="Liu Z."/>
            <person name="Lin R."/>
            <person name="Li E."/>
            <person name="Mao Z."/>
            <person name="Ling J."/>
            <person name="Yang Y."/>
            <person name="Yin W.B."/>
            <person name="Xie B."/>
        </authorList>
    </citation>
    <scope>NUCLEOTIDE SEQUENCE [LARGE SCALE GENOMIC DNA]</scope>
    <source>
        <strain evidence="4">170</strain>
    </source>
</reference>
<dbReference type="STRING" id="1380566.A0A179F3D3"/>
<dbReference type="PROSITE" id="PS50048">
    <property type="entry name" value="ZN2_CY6_FUNGAL_2"/>
    <property type="match status" value="1"/>
</dbReference>
<dbReference type="CDD" id="cd00067">
    <property type="entry name" value="GAL4"/>
    <property type="match status" value="1"/>
</dbReference>
<dbReference type="InterPro" id="IPR053157">
    <property type="entry name" value="Sterol_Uptake_Regulator"/>
</dbReference>
<name>A0A179F3D3_METCM</name>
<dbReference type="InterPro" id="IPR036864">
    <property type="entry name" value="Zn2-C6_fun-type_DNA-bd_sf"/>
</dbReference>
<evidence type="ECO:0000313" key="4">
    <source>
        <dbReference type="EMBL" id="OAQ59880.1"/>
    </source>
</evidence>
<comment type="caution">
    <text evidence="4">The sequence shown here is derived from an EMBL/GenBank/DDBJ whole genome shotgun (WGS) entry which is preliminary data.</text>
</comment>
<gene>
    <name evidence="4" type="ORF">VFPPC_09981</name>
</gene>
<sequence length="510" mass="58519">MDTKTKTDDSPDFFIFQPEDMGKALQPQTQDEPRKKRVHRKSRLGCQACKRRRVKCDESIPCSNCIKRKEECIQSTNEKAISRSLSTPKVHLANGPDDAYSPINLMHLQLLHHFEHFTVPTLSFPEVWPIVLRQAFDEEFIMSTILCVAASHLAAITPNNDRYYRARNQLLTKSLRLLRLNLSRPFTKDICDALAGATVLINYISWCHLEFLTEQHIGQPAGSDNHGSLDLSQDQLFLLSPGVLQVYLQGLPVFLEEDSVFLAIGRQHPRLNIEEVLTRRGEDPTRFVEPFMKMFDDARFHSSHPERDTPGIYQTFRQTWTILSGLELDNQAHQPCAFSAHSSDTEDVQSVYRDKSLEDIRDSLLKLQQNYEPPTTDSQPESWLETRLRMPQRKAFECVIRRLSPILCCLATPSVSAETTHATAMPRKADLQRLLFTFPVFCCVPMLQMIAQGDARALILLLHFYRAVRVLLPTEESWWAGERSRRMEGLILADLQGRGYMGCMRDEFLV</sequence>
<dbReference type="SMART" id="SM00066">
    <property type="entry name" value="GAL4"/>
    <property type="match status" value="1"/>
</dbReference>
<dbReference type="KEGG" id="pchm:VFPPC_09981"/>
<evidence type="ECO:0000256" key="1">
    <source>
        <dbReference type="ARBA" id="ARBA00023242"/>
    </source>
</evidence>
<evidence type="ECO:0000256" key="2">
    <source>
        <dbReference type="SAM" id="MobiDB-lite"/>
    </source>
</evidence>
<keyword evidence="1" id="KW-0539">Nucleus</keyword>
<dbReference type="RefSeq" id="XP_018137841.1">
    <property type="nucleotide sequence ID" value="XM_018288431.1"/>
</dbReference>